<feature type="compositionally biased region" description="Pro residues" evidence="1">
    <location>
        <begin position="125"/>
        <end position="147"/>
    </location>
</feature>
<evidence type="ECO:0008006" key="6">
    <source>
        <dbReference type="Google" id="ProtNLM"/>
    </source>
</evidence>
<feature type="region of interest" description="Disordered" evidence="1">
    <location>
        <begin position="122"/>
        <end position="158"/>
    </location>
</feature>
<dbReference type="PROSITE" id="PS51885">
    <property type="entry name" value="NEPRILYSIN"/>
    <property type="match status" value="1"/>
</dbReference>
<sequence length="206" mass="22855">MQRAALLRKLVAFVDLSAALAPLQVRALVAKPRRGGLVAKDLDTDNLEKHQLVNGSYEDPRCRRDNIWSNFSLCLLAALPVVLLSLCVILFLLSTQLKEFTTDAEYKTDSLDGLVIPMSLSSKMPHPPPVEHGPAVTPPAEPLPPARPSDHLRPQRNSDEDTCTSYTCRFAAQWLQSKLDETKDPCQDFYSYVCGTHRGVSQLSQV</sequence>
<name>A0A9J6EYH7_RHIMP</name>
<evidence type="ECO:0000313" key="5">
    <source>
        <dbReference type="Proteomes" id="UP000821866"/>
    </source>
</evidence>
<proteinExistence type="predicted"/>
<dbReference type="GO" id="GO:0004222">
    <property type="term" value="F:metalloendopeptidase activity"/>
    <property type="evidence" value="ECO:0007669"/>
    <property type="project" value="InterPro"/>
</dbReference>
<keyword evidence="2" id="KW-0472">Membrane</keyword>
<dbReference type="AlphaFoldDB" id="A0A9J6EYH7"/>
<organism evidence="4 5">
    <name type="scientific">Rhipicephalus microplus</name>
    <name type="common">Cattle tick</name>
    <name type="synonym">Boophilus microplus</name>
    <dbReference type="NCBI Taxonomy" id="6941"/>
    <lineage>
        <taxon>Eukaryota</taxon>
        <taxon>Metazoa</taxon>
        <taxon>Ecdysozoa</taxon>
        <taxon>Arthropoda</taxon>
        <taxon>Chelicerata</taxon>
        <taxon>Arachnida</taxon>
        <taxon>Acari</taxon>
        <taxon>Parasitiformes</taxon>
        <taxon>Ixodida</taxon>
        <taxon>Ixodoidea</taxon>
        <taxon>Ixodidae</taxon>
        <taxon>Rhipicephalinae</taxon>
        <taxon>Rhipicephalus</taxon>
        <taxon>Boophilus</taxon>
    </lineage>
</organism>
<comment type="caution">
    <text evidence="4">The sequence shown here is derived from an EMBL/GenBank/DDBJ whole genome shotgun (WGS) entry which is preliminary data.</text>
</comment>
<dbReference type="Proteomes" id="UP000821866">
    <property type="component" value="Chromosome 1"/>
</dbReference>
<protein>
    <recommendedName>
        <fullName evidence="6">Peptidase M13 N-terminal domain-containing protein</fullName>
    </recommendedName>
</protein>
<feature type="transmembrane region" description="Helical" evidence="2">
    <location>
        <begin position="67"/>
        <end position="93"/>
    </location>
</feature>
<dbReference type="SUPFAM" id="SSF55486">
    <property type="entry name" value="Metalloproteases ('zincins'), catalytic domain"/>
    <property type="match status" value="1"/>
</dbReference>
<reference evidence="4" key="2">
    <citation type="submission" date="2021-09" db="EMBL/GenBank/DDBJ databases">
        <authorList>
            <person name="Jia N."/>
            <person name="Wang J."/>
            <person name="Shi W."/>
            <person name="Du L."/>
            <person name="Sun Y."/>
            <person name="Zhan W."/>
            <person name="Jiang J."/>
            <person name="Wang Q."/>
            <person name="Zhang B."/>
            <person name="Ji P."/>
            <person name="Sakyi L.B."/>
            <person name="Cui X."/>
            <person name="Yuan T."/>
            <person name="Jiang B."/>
            <person name="Yang W."/>
            <person name="Lam T.T.-Y."/>
            <person name="Chang Q."/>
            <person name="Ding S."/>
            <person name="Wang X."/>
            <person name="Zhu J."/>
            <person name="Ruan X."/>
            <person name="Zhao L."/>
            <person name="Wei J."/>
            <person name="Que T."/>
            <person name="Du C."/>
            <person name="Cheng J."/>
            <person name="Dai P."/>
            <person name="Han X."/>
            <person name="Huang E."/>
            <person name="Gao Y."/>
            <person name="Liu J."/>
            <person name="Shao H."/>
            <person name="Ye R."/>
            <person name="Li L."/>
            <person name="Wei W."/>
            <person name="Wang X."/>
            <person name="Wang C."/>
            <person name="Huo Q."/>
            <person name="Li W."/>
            <person name="Guo W."/>
            <person name="Chen H."/>
            <person name="Chen S."/>
            <person name="Zhou L."/>
            <person name="Zhou L."/>
            <person name="Ni X."/>
            <person name="Tian J."/>
            <person name="Zhou Y."/>
            <person name="Sheng Y."/>
            <person name="Liu T."/>
            <person name="Pan Y."/>
            <person name="Xia L."/>
            <person name="Li J."/>
            <person name="Zhao F."/>
            <person name="Cao W."/>
        </authorList>
    </citation>
    <scope>NUCLEOTIDE SEQUENCE</scope>
    <source>
        <strain evidence="4">Rmic-2018</strain>
        <tissue evidence="4">Larvae</tissue>
    </source>
</reference>
<feature type="signal peptide" evidence="3">
    <location>
        <begin position="1"/>
        <end position="19"/>
    </location>
</feature>
<dbReference type="EMBL" id="JABSTU010000001">
    <property type="protein sequence ID" value="KAH8039024.1"/>
    <property type="molecule type" value="Genomic_DNA"/>
</dbReference>
<feature type="compositionally biased region" description="Basic and acidic residues" evidence="1">
    <location>
        <begin position="148"/>
        <end position="158"/>
    </location>
</feature>
<evidence type="ECO:0000256" key="3">
    <source>
        <dbReference type="SAM" id="SignalP"/>
    </source>
</evidence>
<dbReference type="GO" id="GO:0006508">
    <property type="term" value="P:proteolysis"/>
    <property type="evidence" value="ECO:0007669"/>
    <property type="project" value="InterPro"/>
</dbReference>
<feature type="chain" id="PRO_5039929303" description="Peptidase M13 N-terminal domain-containing protein" evidence="3">
    <location>
        <begin position="20"/>
        <end position="206"/>
    </location>
</feature>
<dbReference type="InterPro" id="IPR000718">
    <property type="entry name" value="Peptidase_M13"/>
</dbReference>
<accession>A0A9J6EYH7</accession>
<keyword evidence="3" id="KW-0732">Signal</keyword>
<evidence type="ECO:0000256" key="1">
    <source>
        <dbReference type="SAM" id="MobiDB-lite"/>
    </source>
</evidence>
<keyword evidence="2" id="KW-1133">Transmembrane helix</keyword>
<keyword evidence="2" id="KW-0812">Transmembrane</keyword>
<dbReference type="InterPro" id="IPR024079">
    <property type="entry name" value="MetalloPept_cat_dom_sf"/>
</dbReference>
<evidence type="ECO:0000313" key="4">
    <source>
        <dbReference type="EMBL" id="KAH8039024.1"/>
    </source>
</evidence>
<gene>
    <name evidence="4" type="ORF">HPB51_004949</name>
</gene>
<reference evidence="4" key="1">
    <citation type="journal article" date="2020" name="Cell">
        <title>Large-Scale Comparative Analyses of Tick Genomes Elucidate Their Genetic Diversity and Vector Capacities.</title>
        <authorList>
            <consortium name="Tick Genome and Microbiome Consortium (TIGMIC)"/>
            <person name="Jia N."/>
            <person name="Wang J."/>
            <person name="Shi W."/>
            <person name="Du L."/>
            <person name="Sun Y."/>
            <person name="Zhan W."/>
            <person name="Jiang J.F."/>
            <person name="Wang Q."/>
            <person name="Zhang B."/>
            <person name="Ji P."/>
            <person name="Bell-Sakyi L."/>
            <person name="Cui X.M."/>
            <person name="Yuan T.T."/>
            <person name="Jiang B.G."/>
            <person name="Yang W.F."/>
            <person name="Lam T.T."/>
            <person name="Chang Q.C."/>
            <person name="Ding S.J."/>
            <person name="Wang X.J."/>
            <person name="Zhu J.G."/>
            <person name="Ruan X.D."/>
            <person name="Zhao L."/>
            <person name="Wei J.T."/>
            <person name="Ye R.Z."/>
            <person name="Que T.C."/>
            <person name="Du C.H."/>
            <person name="Zhou Y.H."/>
            <person name="Cheng J.X."/>
            <person name="Dai P.F."/>
            <person name="Guo W.B."/>
            <person name="Han X.H."/>
            <person name="Huang E.J."/>
            <person name="Li L.F."/>
            <person name="Wei W."/>
            <person name="Gao Y.C."/>
            <person name="Liu J.Z."/>
            <person name="Shao H.Z."/>
            <person name="Wang X."/>
            <person name="Wang C.C."/>
            <person name="Yang T.C."/>
            <person name="Huo Q.B."/>
            <person name="Li W."/>
            <person name="Chen H.Y."/>
            <person name="Chen S.E."/>
            <person name="Zhou L.G."/>
            <person name="Ni X.B."/>
            <person name="Tian J.H."/>
            <person name="Sheng Y."/>
            <person name="Liu T."/>
            <person name="Pan Y.S."/>
            <person name="Xia L.Y."/>
            <person name="Li J."/>
            <person name="Zhao F."/>
            <person name="Cao W.C."/>
        </authorList>
    </citation>
    <scope>NUCLEOTIDE SEQUENCE</scope>
    <source>
        <strain evidence="4">Rmic-2018</strain>
    </source>
</reference>
<dbReference type="Gene3D" id="3.40.390.10">
    <property type="entry name" value="Collagenase (Catalytic Domain)"/>
    <property type="match status" value="1"/>
</dbReference>
<keyword evidence="5" id="KW-1185">Reference proteome</keyword>
<evidence type="ECO:0000256" key="2">
    <source>
        <dbReference type="SAM" id="Phobius"/>
    </source>
</evidence>